<dbReference type="EMBL" id="JBEUSY010000534">
    <property type="protein sequence ID" value="KAL1227613.1"/>
    <property type="molecule type" value="Genomic_DNA"/>
</dbReference>
<sequence>MYSRRSIQIFCDVRLAMAMRSKSASERKCTSRFKEWSKETVITRATWSKSRTSRSKIREQVKIYLREEFSMRTIASVDRHQIRSSMLR</sequence>
<evidence type="ECO:0000313" key="2">
    <source>
        <dbReference type="Proteomes" id="UP001558632"/>
    </source>
</evidence>
<reference evidence="1 2" key="1">
    <citation type="submission" date="2024-07" db="EMBL/GenBank/DDBJ databases">
        <title>Enhanced genomic and transcriptomic resources for Trichinella pseudospiralis and T. spiralis underpin the discovery of pronounced molecular differences between stages and species.</title>
        <authorList>
            <person name="Pasi K.K."/>
            <person name="La Rosa G."/>
            <person name="Gomez-Morales M.A."/>
            <person name="Tosini F."/>
            <person name="Sumanam S."/>
            <person name="Young N.D."/>
            <person name="Chang B.C."/>
            <person name="Robin G.B."/>
        </authorList>
    </citation>
    <scope>NUCLEOTIDE SEQUENCE [LARGE SCALE GENOMIC DNA]</scope>
    <source>
        <strain evidence="1">ISS534</strain>
    </source>
</reference>
<comment type="caution">
    <text evidence="1">The sequence shown here is derived from an EMBL/GenBank/DDBJ whole genome shotgun (WGS) entry which is preliminary data.</text>
</comment>
<dbReference type="Proteomes" id="UP001558632">
    <property type="component" value="Unassembled WGS sequence"/>
</dbReference>
<organism evidence="1 2">
    <name type="scientific">Trichinella spiralis</name>
    <name type="common">Trichina worm</name>
    <dbReference type="NCBI Taxonomy" id="6334"/>
    <lineage>
        <taxon>Eukaryota</taxon>
        <taxon>Metazoa</taxon>
        <taxon>Ecdysozoa</taxon>
        <taxon>Nematoda</taxon>
        <taxon>Enoplea</taxon>
        <taxon>Dorylaimia</taxon>
        <taxon>Trichinellida</taxon>
        <taxon>Trichinellidae</taxon>
        <taxon>Trichinella</taxon>
    </lineage>
</organism>
<gene>
    <name evidence="1" type="ORF">TSPI_06931</name>
</gene>
<protein>
    <recommendedName>
        <fullName evidence="3">Transposase Tc1-like domain-containing protein</fullName>
    </recommendedName>
</protein>
<evidence type="ECO:0000313" key="1">
    <source>
        <dbReference type="EMBL" id="KAL1227613.1"/>
    </source>
</evidence>
<proteinExistence type="predicted"/>
<name>A0ABR3K1P7_TRISP</name>
<evidence type="ECO:0008006" key="3">
    <source>
        <dbReference type="Google" id="ProtNLM"/>
    </source>
</evidence>
<accession>A0ABR3K1P7</accession>
<keyword evidence="2" id="KW-1185">Reference proteome</keyword>